<dbReference type="Pfam" id="PF02786">
    <property type="entry name" value="CPSase_L_D2"/>
    <property type="match status" value="1"/>
</dbReference>
<dbReference type="EMBL" id="BAAAVT010000015">
    <property type="protein sequence ID" value="GAA3070426.1"/>
    <property type="molecule type" value="Genomic_DNA"/>
</dbReference>
<dbReference type="PROSITE" id="PS50975">
    <property type="entry name" value="ATP_GRASP"/>
    <property type="match status" value="1"/>
</dbReference>
<evidence type="ECO:0000313" key="5">
    <source>
        <dbReference type="Proteomes" id="UP001500236"/>
    </source>
</evidence>
<comment type="caution">
    <text evidence="4">The sequence shown here is derived from an EMBL/GenBank/DDBJ whole genome shotgun (WGS) entry which is preliminary data.</text>
</comment>
<evidence type="ECO:0000313" key="4">
    <source>
        <dbReference type="EMBL" id="GAA3070426.1"/>
    </source>
</evidence>
<sequence length="397" mass="42383">MASKTTASPDSPTDGLDAAPAVATHEGDVGIDDAGSSSATRQVPAVLSDSADAVERFIVDQLEPRLDQLQTWNGTSPHDQLLAAAAKRKKITVKKISDANQLLFLSGVVIGGMDAIITSLVSHQARRVSRSKQMTKKYLQASEVPTPKGRAISPTEFSRAVKYMKALGGPVAVKPSSGRAGKGISTAVRTEGELRQAWQRAMASRSATSDSKYQMIVEEHHPGVDLRVYVVGEQVAGAIVRVPFYVVGDGVSTVGELAETEIARRQDNAYLRPRQPKVTDDFLAPVGLSTTDVPAAGQVRRLTEIADTSRGGGLAVDVTDELPDALRDLAVDGLWSVPGLSAAAVDLLVPDLETGEGAVVLDINPYANIMQFRYPAYGEPRMVHDAIMEQILHRASR</sequence>
<evidence type="ECO:0000256" key="1">
    <source>
        <dbReference type="PROSITE-ProRule" id="PRU00409"/>
    </source>
</evidence>
<evidence type="ECO:0000256" key="2">
    <source>
        <dbReference type="SAM" id="MobiDB-lite"/>
    </source>
</evidence>
<organism evidence="4 5">
    <name type="scientific">Nesterenkonia aethiopica</name>
    <dbReference type="NCBI Taxonomy" id="269144"/>
    <lineage>
        <taxon>Bacteria</taxon>
        <taxon>Bacillati</taxon>
        <taxon>Actinomycetota</taxon>
        <taxon>Actinomycetes</taxon>
        <taxon>Micrococcales</taxon>
        <taxon>Micrococcaceae</taxon>
        <taxon>Nesterenkonia</taxon>
    </lineage>
</organism>
<dbReference type="InterPro" id="IPR005479">
    <property type="entry name" value="CPAse_ATP-bd"/>
</dbReference>
<dbReference type="Proteomes" id="UP001500236">
    <property type="component" value="Unassembled WGS sequence"/>
</dbReference>
<name>A0ABP6M0G4_9MICC</name>
<dbReference type="InterPro" id="IPR011761">
    <property type="entry name" value="ATP-grasp"/>
</dbReference>
<dbReference type="Gene3D" id="3.30.470.20">
    <property type="entry name" value="ATP-grasp fold, B domain"/>
    <property type="match status" value="1"/>
</dbReference>
<keyword evidence="1" id="KW-0547">Nucleotide-binding</keyword>
<accession>A0ABP6M0G4</accession>
<dbReference type="SUPFAM" id="SSF56059">
    <property type="entry name" value="Glutathione synthetase ATP-binding domain-like"/>
    <property type="match status" value="1"/>
</dbReference>
<dbReference type="RefSeq" id="WP_311025153.1">
    <property type="nucleotide sequence ID" value="NZ_BAAAVT010000015.1"/>
</dbReference>
<feature type="compositionally biased region" description="Polar residues" evidence="2">
    <location>
        <begin position="1"/>
        <end position="11"/>
    </location>
</feature>
<evidence type="ECO:0000259" key="3">
    <source>
        <dbReference type="PROSITE" id="PS50975"/>
    </source>
</evidence>
<dbReference type="PANTHER" id="PTHR21621:SF0">
    <property type="entry name" value="BETA-CITRYLGLUTAMATE SYNTHASE B-RELATED"/>
    <property type="match status" value="1"/>
</dbReference>
<gene>
    <name evidence="4" type="ORF">GCM10010529_23450</name>
</gene>
<proteinExistence type="predicted"/>
<dbReference type="InterPro" id="IPR013815">
    <property type="entry name" value="ATP_grasp_subdomain_1"/>
</dbReference>
<keyword evidence="5" id="KW-1185">Reference proteome</keyword>
<feature type="region of interest" description="Disordered" evidence="2">
    <location>
        <begin position="1"/>
        <end position="20"/>
    </location>
</feature>
<feature type="domain" description="ATP-grasp" evidence="3">
    <location>
        <begin position="136"/>
        <end position="392"/>
    </location>
</feature>
<reference evidence="5" key="1">
    <citation type="journal article" date="2019" name="Int. J. Syst. Evol. Microbiol.">
        <title>The Global Catalogue of Microorganisms (GCM) 10K type strain sequencing project: providing services to taxonomists for standard genome sequencing and annotation.</title>
        <authorList>
            <consortium name="The Broad Institute Genomics Platform"/>
            <consortium name="The Broad Institute Genome Sequencing Center for Infectious Disease"/>
            <person name="Wu L."/>
            <person name="Ma J."/>
        </authorList>
    </citation>
    <scope>NUCLEOTIDE SEQUENCE [LARGE SCALE GENOMIC DNA]</scope>
    <source>
        <strain evidence="5">JCM 14309</strain>
    </source>
</reference>
<keyword evidence="1" id="KW-0067">ATP-binding</keyword>
<dbReference type="PANTHER" id="PTHR21621">
    <property type="entry name" value="RIBOSOMAL PROTEIN S6 MODIFICATION PROTEIN"/>
    <property type="match status" value="1"/>
</dbReference>
<protein>
    <recommendedName>
        <fullName evidence="3">ATP-grasp domain-containing protein</fullName>
    </recommendedName>
</protein>
<dbReference type="Gene3D" id="3.30.1490.20">
    <property type="entry name" value="ATP-grasp fold, A domain"/>
    <property type="match status" value="1"/>
</dbReference>